<dbReference type="SUPFAM" id="SSF56935">
    <property type="entry name" value="Porins"/>
    <property type="match status" value="1"/>
</dbReference>
<keyword evidence="2" id="KW-0732">Signal</keyword>
<reference evidence="4" key="1">
    <citation type="journal article" date="2019" name="Int. J. Syst. Evol. Microbiol.">
        <title>The Global Catalogue of Microorganisms (GCM) 10K type strain sequencing project: providing services to taxonomists for standard genome sequencing and annotation.</title>
        <authorList>
            <consortium name="The Broad Institute Genomics Platform"/>
            <consortium name="The Broad Institute Genome Sequencing Center for Infectious Disease"/>
            <person name="Wu L."/>
            <person name="Ma J."/>
        </authorList>
    </citation>
    <scope>NUCLEOTIDE SEQUENCE [LARGE SCALE GENOMIC DNA]</scope>
    <source>
        <strain evidence="4">KCTC 52640</strain>
    </source>
</reference>
<dbReference type="Pfam" id="PF07396">
    <property type="entry name" value="Porin_O_P"/>
    <property type="match status" value="1"/>
</dbReference>
<proteinExistence type="predicted"/>
<feature type="chain" id="PRO_5046988323" evidence="2">
    <location>
        <begin position="29"/>
        <end position="517"/>
    </location>
</feature>
<keyword evidence="4" id="KW-1185">Reference proteome</keyword>
<feature type="signal peptide" evidence="2">
    <location>
        <begin position="1"/>
        <end position="28"/>
    </location>
</feature>
<gene>
    <name evidence="3" type="ORF">ACFOSU_00430</name>
</gene>
<dbReference type="Gene3D" id="2.40.160.10">
    <property type="entry name" value="Porin"/>
    <property type="match status" value="1"/>
</dbReference>
<evidence type="ECO:0000256" key="2">
    <source>
        <dbReference type="SAM" id="SignalP"/>
    </source>
</evidence>
<evidence type="ECO:0000313" key="3">
    <source>
        <dbReference type="EMBL" id="MFC3102351.1"/>
    </source>
</evidence>
<dbReference type="Proteomes" id="UP001595462">
    <property type="component" value="Unassembled WGS sequence"/>
</dbReference>
<dbReference type="InterPro" id="IPR023614">
    <property type="entry name" value="Porin_dom_sf"/>
</dbReference>
<feature type="compositionally biased region" description="Low complexity" evidence="1">
    <location>
        <begin position="73"/>
        <end position="90"/>
    </location>
</feature>
<organism evidence="3 4">
    <name type="scientific">Salinisphaera aquimarina</name>
    <dbReference type="NCBI Taxonomy" id="2094031"/>
    <lineage>
        <taxon>Bacteria</taxon>
        <taxon>Pseudomonadati</taxon>
        <taxon>Pseudomonadota</taxon>
        <taxon>Gammaproteobacteria</taxon>
        <taxon>Salinisphaerales</taxon>
        <taxon>Salinisphaeraceae</taxon>
        <taxon>Salinisphaera</taxon>
    </lineage>
</organism>
<protein>
    <submittedName>
        <fullName evidence="3">Porin</fullName>
    </submittedName>
</protein>
<evidence type="ECO:0000256" key="1">
    <source>
        <dbReference type="SAM" id="MobiDB-lite"/>
    </source>
</evidence>
<dbReference type="EMBL" id="JBHRSS010000001">
    <property type="protein sequence ID" value="MFC3102351.1"/>
    <property type="molecule type" value="Genomic_DNA"/>
</dbReference>
<evidence type="ECO:0000313" key="4">
    <source>
        <dbReference type="Proteomes" id="UP001595462"/>
    </source>
</evidence>
<dbReference type="InterPro" id="IPR010870">
    <property type="entry name" value="Porin_O/P"/>
</dbReference>
<dbReference type="RefSeq" id="WP_380685321.1">
    <property type="nucleotide sequence ID" value="NZ_JBHRSS010000001.1"/>
</dbReference>
<accession>A0ABV7EKC7</accession>
<sequence>MSQSKQNPTRRAWPLAAATLLTMAPALAVTAQAATSDELAELVRQQSAMLKQQAAQIEKLQERLDDVEQSQGVAATTAPAPARTQPRVATSVPTAEVKTAPDDGKTESLRDLRSRVALLEAGNASQSGIDWSDGAPEFISPDGERSFKIGGRLQFDASTTHGSRFDDTGADRNVSGTEARRLRLDASGQLARWLGYKLEYDLANNGASVRDAFLKTGFGLGSNDVALYLGNKYDDRTLDGATSSNKTWFMERSLVNEAIAPDRGSYGLGIKGKIYDGGRNWHGSFAITSGEVGRDNDTSDNVTYMSRVHWNPWRSGENMVHLGTWGFYEDFDQTDSTVFKNTRIADHFNENATIRSRGISDPDNSTAYGFELATSLGSFAAAAEYGERAVDQREESGDETMRYDAYSVQAGYFLTGEHHGYSHKSGVWKFPEVKHPLSAGGIGAFEIAARYQGLDYFDAPDYPGGNGRSRTFGLNWYPNDWSRLMVNYILWDTNNRSGDFQGADDGNTLSARVQVVF</sequence>
<comment type="caution">
    <text evidence="3">The sequence shown here is derived from an EMBL/GenBank/DDBJ whole genome shotgun (WGS) entry which is preliminary data.</text>
</comment>
<name>A0ABV7EKC7_9GAMM</name>
<feature type="region of interest" description="Disordered" evidence="1">
    <location>
        <begin position="68"/>
        <end position="107"/>
    </location>
</feature>